<name>A0A9D4H0L2_DREPO</name>
<proteinExistence type="predicted"/>
<dbReference type="AlphaFoldDB" id="A0A9D4H0L2"/>
<organism evidence="1 2">
    <name type="scientific">Dreissena polymorpha</name>
    <name type="common">Zebra mussel</name>
    <name type="synonym">Mytilus polymorpha</name>
    <dbReference type="NCBI Taxonomy" id="45954"/>
    <lineage>
        <taxon>Eukaryota</taxon>
        <taxon>Metazoa</taxon>
        <taxon>Spiralia</taxon>
        <taxon>Lophotrochozoa</taxon>
        <taxon>Mollusca</taxon>
        <taxon>Bivalvia</taxon>
        <taxon>Autobranchia</taxon>
        <taxon>Heteroconchia</taxon>
        <taxon>Euheterodonta</taxon>
        <taxon>Imparidentia</taxon>
        <taxon>Neoheterodontei</taxon>
        <taxon>Myida</taxon>
        <taxon>Dreissenoidea</taxon>
        <taxon>Dreissenidae</taxon>
        <taxon>Dreissena</taxon>
    </lineage>
</organism>
<gene>
    <name evidence="1" type="ORF">DPMN_126687</name>
</gene>
<dbReference type="Proteomes" id="UP000828390">
    <property type="component" value="Unassembled WGS sequence"/>
</dbReference>
<accession>A0A9D4H0L2</accession>
<protein>
    <submittedName>
        <fullName evidence="1">Uncharacterized protein</fullName>
    </submittedName>
</protein>
<dbReference type="EMBL" id="JAIWYP010000005">
    <property type="protein sequence ID" value="KAH3824834.1"/>
    <property type="molecule type" value="Genomic_DNA"/>
</dbReference>
<evidence type="ECO:0000313" key="1">
    <source>
        <dbReference type="EMBL" id="KAH3824834.1"/>
    </source>
</evidence>
<reference evidence="1" key="2">
    <citation type="submission" date="2020-11" db="EMBL/GenBank/DDBJ databases">
        <authorList>
            <person name="McCartney M.A."/>
            <person name="Auch B."/>
            <person name="Kono T."/>
            <person name="Mallez S."/>
            <person name="Becker A."/>
            <person name="Gohl D.M."/>
            <person name="Silverstein K.A.T."/>
            <person name="Koren S."/>
            <person name="Bechman K.B."/>
            <person name="Herman A."/>
            <person name="Abrahante J.E."/>
            <person name="Garbe J."/>
        </authorList>
    </citation>
    <scope>NUCLEOTIDE SEQUENCE</scope>
    <source>
        <strain evidence="1">Duluth1</strain>
        <tissue evidence="1">Whole animal</tissue>
    </source>
</reference>
<sequence length="252" mass="29103">MFFQRTDTIFELNSRIYETNVLNKFHEDWTKNVTSKTIFELFHDDWALIVTSRVFTRKTATPTGGHVFIRTGTSCVLNQPIIKTNIFTNFELDRVIIGTNLLTKFHEDRTRNEASRVFTRFLYCQMKETALPTGGHVFQLTGTTFNSTNISLRQTYIIGTNLLTRFHEGRTRNVASRVFTKKTATPTDGHFLNGPEPLLTSFELDRSIIGANLLTKFYEDRTRHVATRVFTNKCGRRTDGRTTDKDRSQKLT</sequence>
<keyword evidence="2" id="KW-1185">Reference proteome</keyword>
<comment type="caution">
    <text evidence="1">The sequence shown here is derived from an EMBL/GenBank/DDBJ whole genome shotgun (WGS) entry which is preliminary data.</text>
</comment>
<evidence type="ECO:0000313" key="2">
    <source>
        <dbReference type="Proteomes" id="UP000828390"/>
    </source>
</evidence>
<reference evidence="1" key="1">
    <citation type="journal article" date="2019" name="bioRxiv">
        <title>The Genome of the Zebra Mussel, Dreissena polymorpha: A Resource for Invasive Species Research.</title>
        <authorList>
            <person name="McCartney M.A."/>
            <person name="Auch B."/>
            <person name="Kono T."/>
            <person name="Mallez S."/>
            <person name="Zhang Y."/>
            <person name="Obille A."/>
            <person name="Becker A."/>
            <person name="Abrahante J.E."/>
            <person name="Garbe J."/>
            <person name="Badalamenti J.P."/>
            <person name="Herman A."/>
            <person name="Mangelson H."/>
            <person name="Liachko I."/>
            <person name="Sullivan S."/>
            <person name="Sone E.D."/>
            <person name="Koren S."/>
            <person name="Silverstein K.A.T."/>
            <person name="Beckman K.B."/>
            <person name="Gohl D.M."/>
        </authorList>
    </citation>
    <scope>NUCLEOTIDE SEQUENCE</scope>
    <source>
        <strain evidence="1">Duluth1</strain>
        <tissue evidence="1">Whole animal</tissue>
    </source>
</reference>